<dbReference type="RefSeq" id="WP_327775347.1">
    <property type="nucleotide sequence ID" value="NZ_JAYXUG010000013.1"/>
</dbReference>
<dbReference type="EMBL" id="JAYXUG010000013">
    <property type="protein sequence ID" value="MEC6833047.1"/>
    <property type="molecule type" value="Genomic_DNA"/>
</dbReference>
<accession>A0ABU6L8Z4</accession>
<dbReference type="Proteomes" id="UP001306119">
    <property type="component" value="Unassembled WGS sequence"/>
</dbReference>
<evidence type="ECO:0000256" key="1">
    <source>
        <dbReference type="SAM" id="MobiDB-lite"/>
    </source>
</evidence>
<sequence length="426" mass="47571">MNALERLSIVSKITELLESAKAAKPLQRLSIMPNIFDLFSKLGVKMGDNVSGTVTKPDFEFKSPNKNVQLGISGVNGVHHQINQAEFKDQLVVYSNTKNGIVCSFYLEKLAQGRKVTYRDANISNDPTFGSFNIAATEHGRNNKKNAFDYVVGKDAFDRGVKIAKLAAEVANKTFPFIYKNFTLEPIDARGGVYIVSGDNYRSIYKESISQFIIDVDGGVISKLISEEKVVRDKEIAENHKKFKEKLALGNIASGFVTDDQFKLVSSWEENDLIYNNAIKDYELNTQLAKDIIDTLELFNDKRLKLTQDQVGMVNNVLTDIRNHLGFKFTLVGIKNVAENEKFIVNTKDGEQNSNTDESEKETATDTNYNGNNAMFEKYLAGGFNTESAEAFIQTMHKVNELGLPFDNVKSGVVSWFTANQDQIAA</sequence>
<organism evidence="2 3">
    <name type="scientific">Photobacterium toruni</name>
    <dbReference type="NCBI Taxonomy" id="1935446"/>
    <lineage>
        <taxon>Bacteria</taxon>
        <taxon>Pseudomonadati</taxon>
        <taxon>Pseudomonadota</taxon>
        <taxon>Gammaproteobacteria</taxon>
        <taxon>Vibrionales</taxon>
        <taxon>Vibrionaceae</taxon>
        <taxon>Photobacterium</taxon>
    </lineage>
</organism>
<evidence type="ECO:0000313" key="2">
    <source>
        <dbReference type="EMBL" id="MEC6833047.1"/>
    </source>
</evidence>
<gene>
    <name evidence="2" type="ORF">VXS06_14865</name>
</gene>
<feature type="region of interest" description="Disordered" evidence="1">
    <location>
        <begin position="348"/>
        <end position="368"/>
    </location>
</feature>
<protein>
    <submittedName>
        <fullName evidence="2">Uncharacterized protein</fullName>
    </submittedName>
</protein>
<name>A0ABU6L8Z4_9GAMM</name>
<reference evidence="2 3" key="1">
    <citation type="submission" date="2024-01" db="EMBL/GenBank/DDBJ databases">
        <title>Active colonisers of the gastrointestinal tract of Atlantic salmon farmed in a warm water region.</title>
        <authorList>
            <person name="Bowman J.P."/>
        </authorList>
    </citation>
    <scope>NUCLEOTIDE SEQUENCE [LARGE SCALE GENOMIC DNA]</scope>
    <source>
        <strain evidence="2 3">S3MW1</strain>
    </source>
</reference>
<comment type="caution">
    <text evidence="2">The sequence shown here is derived from an EMBL/GenBank/DDBJ whole genome shotgun (WGS) entry which is preliminary data.</text>
</comment>
<proteinExistence type="predicted"/>
<keyword evidence="3" id="KW-1185">Reference proteome</keyword>
<evidence type="ECO:0000313" key="3">
    <source>
        <dbReference type="Proteomes" id="UP001306119"/>
    </source>
</evidence>